<dbReference type="RefSeq" id="XP_021868853.1">
    <property type="nucleotide sequence ID" value="XM_022017632.1"/>
</dbReference>
<accession>A0A1Y1U985</accession>
<comment type="similarity">
    <text evidence="1">Belongs to the eukaryotic initiation factor 4E family.</text>
</comment>
<dbReference type="Proteomes" id="UP000193218">
    <property type="component" value="Unassembled WGS sequence"/>
</dbReference>
<dbReference type="InParanoid" id="A0A1Y1U985"/>
<keyword evidence="4" id="KW-1185">Reference proteome</keyword>
<dbReference type="PANTHER" id="PTHR11960">
    <property type="entry name" value="EUKARYOTIC TRANSLATION INITIATION FACTOR 4E RELATED"/>
    <property type="match status" value="1"/>
</dbReference>
<dbReference type="Gene3D" id="3.30.760.10">
    <property type="entry name" value="RNA Cap, Translation Initiation Factor Eif4e"/>
    <property type="match status" value="1"/>
</dbReference>
<feature type="region of interest" description="Disordered" evidence="2">
    <location>
        <begin position="1"/>
        <end position="40"/>
    </location>
</feature>
<feature type="compositionally biased region" description="Gly residues" evidence="2">
    <location>
        <begin position="269"/>
        <end position="281"/>
    </location>
</feature>
<evidence type="ECO:0000313" key="3">
    <source>
        <dbReference type="EMBL" id="ORX34590.1"/>
    </source>
</evidence>
<name>A0A1Y1U985_9TREE</name>
<evidence type="ECO:0000256" key="2">
    <source>
        <dbReference type="SAM" id="MobiDB-lite"/>
    </source>
</evidence>
<gene>
    <name evidence="3" type="ORF">BD324DRAFT_646891</name>
</gene>
<dbReference type="OrthoDB" id="590761at2759"/>
<dbReference type="GO" id="GO:0016281">
    <property type="term" value="C:eukaryotic translation initiation factor 4F complex"/>
    <property type="evidence" value="ECO:0007669"/>
    <property type="project" value="TreeGrafter"/>
</dbReference>
<dbReference type="InterPro" id="IPR001040">
    <property type="entry name" value="TIF_eIF_4E"/>
</dbReference>
<dbReference type="SUPFAM" id="SSF55418">
    <property type="entry name" value="eIF4e-like"/>
    <property type="match status" value="1"/>
</dbReference>
<feature type="compositionally biased region" description="Basic residues" evidence="2">
    <location>
        <begin position="221"/>
        <end position="230"/>
    </location>
</feature>
<feature type="region of interest" description="Disordered" evidence="2">
    <location>
        <begin position="209"/>
        <end position="349"/>
    </location>
</feature>
<comment type="caution">
    <text evidence="3">The sequence shown here is derived from an EMBL/GenBank/DDBJ whole genome shotgun (WGS) entry which is preliminary data.</text>
</comment>
<sequence>MTSTAPPPTRRTTSLSGSARLSLSVGRTERSPSGASAERHPLRQEWSISYVHRPPGAKVDYEKEIKRIAKFGSIESFLHLYSHLTPPNELPAVTDLLVFVGRIGRPGVWEEMRDGGKFTLRLAHPVTPLLFETLLFSLLGDQFDDADAVVGCVLSVRQTEDIMSVWVEEEGEGVKSGALREKILSLLSLPPGTNCEYKSNRALLDAASKPHVPAAADGNAHPHHQNHSHSHREGHISRDHSHRERDRERDRPREGDKDRAKEHTPWDGGIPGGHLAGGNGGEFDRERTPSSRHGHGWNQHHHTHNNQWHPPRDRGDRERGEPREGREGGRGPREERDRESFVQKRENGW</sequence>
<protein>
    <submittedName>
        <fullName evidence="3">Translation initiation factor eIF 4e-like domain-containing protein</fullName>
    </submittedName>
</protein>
<evidence type="ECO:0000313" key="4">
    <source>
        <dbReference type="Proteomes" id="UP000193218"/>
    </source>
</evidence>
<dbReference type="EMBL" id="NBSH01000014">
    <property type="protein sequence ID" value="ORX34590.1"/>
    <property type="molecule type" value="Genomic_DNA"/>
</dbReference>
<proteinExistence type="inferred from homology"/>
<organism evidence="3 4">
    <name type="scientific">Kockovaella imperatae</name>
    <dbReference type="NCBI Taxonomy" id="4999"/>
    <lineage>
        <taxon>Eukaryota</taxon>
        <taxon>Fungi</taxon>
        <taxon>Dikarya</taxon>
        <taxon>Basidiomycota</taxon>
        <taxon>Agaricomycotina</taxon>
        <taxon>Tremellomycetes</taxon>
        <taxon>Tremellales</taxon>
        <taxon>Cuniculitremaceae</taxon>
        <taxon>Kockovaella</taxon>
    </lineage>
</organism>
<dbReference type="PANTHER" id="PTHR11960:SF18">
    <property type="entry name" value="EUKARYOTIC TRANSLATION INITIATION FACTOR 4E HOMOLOGOUS PROTEIN, ISOFORM B"/>
    <property type="match status" value="1"/>
</dbReference>
<dbReference type="Pfam" id="PF01652">
    <property type="entry name" value="IF4E"/>
    <property type="match status" value="1"/>
</dbReference>
<feature type="compositionally biased region" description="Basic and acidic residues" evidence="2">
    <location>
        <begin position="231"/>
        <end position="265"/>
    </location>
</feature>
<dbReference type="InterPro" id="IPR023398">
    <property type="entry name" value="TIF_eIF4e-like"/>
</dbReference>
<feature type="compositionally biased region" description="Basic residues" evidence="2">
    <location>
        <begin position="290"/>
        <end position="304"/>
    </location>
</feature>
<feature type="compositionally biased region" description="Basic and acidic residues" evidence="2">
    <location>
        <begin position="310"/>
        <end position="349"/>
    </location>
</feature>
<evidence type="ECO:0000256" key="1">
    <source>
        <dbReference type="RuleBase" id="RU004374"/>
    </source>
</evidence>
<dbReference type="GO" id="GO:0000340">
    <property type="term" value="F:RNA 7-methylguanosine cap binding"/>
    <property type="evidence" value="ECO:0007669"/>
    <property type="project" value="TreeGrafter"/>
</dbReference>
<dbReference type="AlphaFoldDB" id="A0A1Y1U985"/>
<keyword evidence="1" id="KW-0648">Protein biosynthesis</keyword>
<reference evidence="3 4" key="1">
    <citation type="submission" date="2017-03" db="EMBL/GenBank/DDBJ databases">
        <title>Widespread Adenine N6-methylation of Active Genes in Fungi.</title>
        <authorList>
            <consortium name="DOE Joint Genome Institute"/>
            <person name="Mondo S.J."/>
            <person name="Dannebaum R.O."/>
            <person name="Kuo R.C."/>
            <person name="Louie K.B."/>
            <person name="Bewick A.J."/>
            <person name="Labutti K."/>
            <person name="Haridas S."/>
            <person name="Kuo A."/>
            <person name="Salamov A."/>
            <person name="Ahrendt S.R."/>
            <person name="Lau R."/>
            <person name="Bowen B.P."/>
            <person name="Lipzen A."/>
            <person name="Sullivan W."/>
            <person name="Andreopoulos W.B."/>
            <person name="Clum A."/>
            <person name="Lindquist E."/>
            <person name="Daum C."/>
            <person name="Northen T.R."/>
            <person name="Ramamoorthy G."/>
            <person name="Schmitz R.J."/>
            <person name="Gryganskyi A."/>
            <person name="Culley D."/>
            <person name="Magnuson J."/>
            <person name="James T.Y."/>
            <person name="O'Malley M.A."/>
            <person name="Stajich J.E."/>
            <person name="Spatafora J.W."/>
            <person name="Visel A."/>
            <person name="Grigoriev I.V."/>
        </authorList>
    </citation>
    <scope>NUCLEOTIDE SEQUENCE [LARGE SCALE GENOMIC DNA]</scope>
    <source>
        <strain evidence="3 4">NRRL Y-17943</strain>
    </source>
</reference>
<dbReference type="STRING" id="4999.A0A1Y1U985"/>
<dbReference type="GeneID" id="33559441"/>
<keyword evidence="1 3" id="KW-0396">Initiation factor</keyword>
<dbReference type="GO" id="GO:0003743">
    <property type="term" value="F:translation initiation factor activity"/>
    <property type="evidence" value="ECO:0007669"/>
    <property type="project" value="UniProtKB-KW"/>
</dbReference>
<keyword evidence="1" id="KW-0694">RNA-binding</keyword>